<proteinExistence type="predicted"/>
<accession>A0ABW3Q5W9</accession>
<feature type="chain" id="PRO_5045221809" description="DUF4138 domain-containing protein" evidence="1">
    <location>
        <begin position="22"/>
        <end position="238"/>
    </location>
</feature>
<name>A0ABW3Q5W9_9BACT</name>
<comment type="caution">
    <text evidence="2">The sequence shown here is derived from an EMBL/GenBank/DDBJ whole genome shotgun (WGS) entry which is preliminary data.</text>
</comment>
<feature type="signal peptide" evidence="1">
    <location>
        <begin position="1"/>
        <end position="21"/>
    </location>
</feature>
<evidence type="ECO:0008006" key="4">
    <source>
        <dbReference type="Google" id="ProtNLM"/>
    </source>
</evidence>
<sequence length="238" mass="27190">MTPKKIALIICLFVLVSVDHAAFAQPQIVVQLTVVSRQAGQDVNKDVGLLVDVKNTTGHDIALYTPSGSLVNYIKYYKLDGKTHQYQEIIHPLVQEPRDQMAFKDSIFKASQMIVDFLDSKNYNSKSTLYLEFTESDSLWFDYITRSEQYSKQIQETEVQYFKTASGSTDRAFFTLLKAHEHYQDFFNIAFLYQAKGDYKIVLDLPPTRQQQAVHLAGTFAVTEPEKVSGHPVYLSIR</sequence>
<dbReference type="EMBL" id="JBHTLP010000011">
    <property type="protein sequence ID" value="MFD1142973.1"/>
    <property type="molecule type" value="Genomic_DNA"/>
</dbReference>
<evidence type="ECO:0000256" key="1">
    <source>
        <dbReference type="SAM" id="SignalP"/>
    </source>
</evidence>
<evidence type="ECO:0000313" key="2">
    <source>
        <dbReference type="EMBL" id="MFD1142973.1"/>
    </source>
</evidence>
<gene>
    <name evidence="2" type="ORF">ACFQ4C_17740</name>
</gene>
<organism evidence="2 3">
    <name type="scientific">Larkinella insperata</name>
    <dbReference type="NCBI Taxonomy" id="332158"/>
    <lineage>
        <taxon>Bacteria</taxon>
        <taxon>Pseudomonadati</taxon>
        <taxon>Bacteroidota</taxon>
        <taxon>Cytophagia</taxon>
        <taxon>Cytophagales</taxon>
        <taxon>Spirosomataceae</taxon>
        <taxon>Larkinella</taxon>
    </lineage>
</organism>
<evidence type="ECO:0000313" key="3">
    <source>
        <dbReference type="Proteomes" id="UP001597116"/>
    </source>
</evidence>
<keyword evidence="3" id="KW-1185">Reference proteome</keyword>
<protein>
    <recommendedName>
        <fullName evidence="4">DUF4138 domain-containing protein</fullName>
    </recommendedName>
</protein>
<reference evidence="3" key="1">
    <citation type="journal article" date="2019" name="Int. J. Syst. Evol. Microbiol.">
        <title>The Global Catalogue of Microorganisms (GCM) 10K type strain sequencing project: providing services to taxonomists for standard genome sequencing and annotation.</title>
        <authorList>
            <consortium name="The Broad Institute Genomics Platform"/>
            <consortium name="The Broad Institute Genome Sequencing Center for Infectious Disease"/>
            <person name="Wu L."/>
            <person name="Ma J."/>
        </authorList>
    </citation>
    <scope>NUCLEOTIDE SEQUENCE [LARGE SCALE GENOMIC DNA]</scope>
    <source>
        <strain evidence="3">CCUG 55608</strain>
    </source>
</reference>
<dbReference type="RefSeq" id="WP_265990788.1">
    <property type="nucleotide sequence ID" value="NZ_CP110973.1"/>
</dbReference>
<dbReference type="Proteomes" id="UP001597116">
    <property type="component" value="Unassembled WGS sequence"/>
</dbReference>
<keyword evidence="1" id="KW-0732">Signal</keyword>